<evidence type="ECO:0000256" key="1">
    <source>
        <dbReference type="ARBA" id="ARBA00023098"/>
    </source>
</evidence>
<dbReference type="Gene3D" id="3.40.1090.10">
    <property type="entry name" value="Cytosolic phospholipase A2 catalytic domain"/>
    <property type="match status" value="2"/>
</dbReference>
<dbReference type="PROSITE" id="PS51635">
    <property type="entry name" value="PNPLA"/>
    <property type="match status" value="1"/>
</dbReference>
<dbReference type="Pfam" id="PF01734">
    <property type="entry name" value="Patatin"/>
    <property type="match status" value="1"/>
</dbReference>
<comment type="caution">
    <text evidence="2">Lacks conserved residue(s) required for the propagation of feature annotation.</text>
</comment>
<keyword evidence="2" id="KW-0442">Lipid degradation</keyword>
<feature type="active site" description="Nucleophile" evidence="2">
    <location>
        <position position="38"/>
    </location>
</feature>
<feature type="short sequence motif" description="DGA/G" evidence="2">
    <location>
        <begin position="185"/>
        <end position="187"/>
    </location>
</feature>
<comment type="caution">
    <text evidence="4">The sequence shown here is derived from an EMBL/GenBank/DDBJ whole genome shotgun (WGS) entry which is preliminary data.</text>
</comment>
<proteinExistence type="predicted"/>
<dbReference type="EMBL" id="QJJQ01000012">
    <property type="protein sequence ID" value="PXW85035.1"/>
    <property type="molecule type" value="Genomic_DNA"/>
</dbReference>
<organism evidence="4 5">
    <name type="scientific">Pseudogracilibacillus auburnensis</name>
    <dbReference type="NCBI Taxonomy" id="1494959"/>
    <lineage>
        <taxon>Bacteria</taxon>
        <taxon>Bacillati</taxon>
        <taxon>Bacillota</taxon>
        <taxon>Bacilli</taxon>
        <taxon>Bacillales</taxon>
        <taxon>Bacillaceae</taxon>
        <taxon>Pseudogracilibacillus</taxon>
    </lineage>
</organism>
<keyword evidence="5" id="KW-1185">Reference proteome</keyword>
<dbReference type="RefSeq" id="WP_110396306.1">
    <property type="nucleotide sequence ID" value="NZ_JBHUHB010000001.1"/>
</dbReference>
<dbReference type="OrthoDB" id="9770965at2"/>
<keyword evidence="2" id="KW-0378">Hydrolase</keyword>
<protein>
    <submittedName>
        <fullName evidence="4">NTE family protein</fullName>
    </submittedName>
</protein>
<keyword evidence="1 2" id="KW-0443">Lipid metabolism</keyword>
<dbReference type="PANTHER" id="PTHR46394:SF1">
    <property type="entry name" value="PNPLA DOMAIN-CONTAINING PROTEIN"/>
    <property type="match status" value="1"/>
</dbReference>
<sequence>MKIDCVFSGGGVKAFSFIGALQSIYDKKISIERVAGTSAGAIIASLIAADYKVEEINQLFQHINLKKFLDPPFLSEKIPFSKWIFLYFQMGLYKGNLFEKWLESTLLTKGIDTFADLEEGYLKVVVSDISLGKLIVIPDDLQRVYGIDGGSFKVSTAVRMSASFPYFFMPKILQNKEETKSYIVDGGLLSNFPLWVFRERETDVRPVLGLTLSDSIEQNQPQHIKNALDMLHAIFQAMLRAHDTRYISTSMKNNIIFIPVKDVKTTDLMISEEEKHSLIQLGREKTDQFLQFWPT</sequence>
<evidence type="ECO:0000313" key="5">
    <source>
        <dbReference type="Proteomes" id="UP000247978"/>
    </source>
</evidence>
<name>A0A2V3VYJ7_9BACI</name>
<dbReference type="CDD" id="cd07207">
    <property type="entry name" value="Pat_ExoU_VipD_like"/>
    <property type="match status" value="1"/>
</dbReference>
<evidence type="ECO:0000259" key="3">
    <source>
        <dbReference type="PROSITE" id="PS51635"/>
    </source>
</evidence>
<feature type="active site" description="Proton acceptor" evidence="2">
    <location>
        <position position="185"/>
    </location>
</feature>
<dbReference type="Proteomes" id="UP000247978">
    <property type="component" value="Unassembled WGS sequence"/>
</dbReference>
<dbReference type="InterPro" id="IPR052580">
    <property type="entry name" value="Lipid_Hydrolase"/>
</dbReference>
<dbReference type="AlphaFoldDB" id="A0A2V3VYJ7"/>
<dbReference type="SUPFAM" id="SSF52151">
    <property type="entry name" value="FabD/lysophospholipase-like"/>
    <property type="match status" value="1"/>
</dbReference>
<feature type="short sequence motif" description="GXSXG" evidence="2">
    <location>
        <begin position="36"/>
        <end position="40"/>
    </location>
</feature>
<reference evidence="4 5" key="1">
    <citation type="submission" date="2018-05" db="EMBL/GenBank/DDBJ databases">
        <title>Genomic Encyclopedia of Type Strains, Phase IV (KMG-IV): sequencing the most valuable type-strain genomes for metagenomic binning, comparative biology and taxonomic classification.</title>
        <authorList>
            <person name="Goeker M."/>
        </authorList>
    </citation>
    <scope>NUCLEOTIDE SEQUENCE [LARGE SCALE GENOMIC DNA]</scope>
    <source>
        <strain evidence="4 5">DSM 28556</strain>
    </source>
</reference>
<dbReference type="InterPro" id="IPR016035">
    <property type="entry name" value="Acyl_Trfase/lysoPLipase"/>
</dbReference>
<feature type="domain" description="PNPLA" evidence="3">
    <location>
        <begin position="5"/>
        <end position="198"/>
    </location>
</feature>
<evidence type="ECO:0000313" key="4">
    <source>
        <dbReference type="EMBL" id="PXW85035.1"/>
    </source>
</evidence>
<accession>A0A2V3VYJ7</accession>
<dbReference type="PANTHER" id="PTHR46394">
    <property type="entry name" value="ANNEXIN"/>
    <property type="match status" value="1"/>
</dbReference>
<dbReference type="GO" id="GO:0016042">
    <property type="term" value="P:lipid catabolic process"/>
    <property type="evidence" value="ECO:0007669"/>
    <property type="project" value="UniProtKB-UniRule"/>
</dbReference>
<evidence type="ECO:0000256" key="2">
    <source>
        <dbReference type="PROSITE-ProRule" id="PRU01161"/>
    </source>
</evidence>
<dbReference type="InterPro" id="IPR002641">
    <property type="entry name" value="PNPLA_dom"/>
</dbReference>
<gene>
    <name evidence="4" type="ORF">DFR56_11212</name>
</gene>
<dbReference type="GO" id="GO:0016787">
    <property type="term" value="F:hydrolase activity"/>
    <property type="evidence" value="ECO:0007669"/>
    <property type="project" value="UniProtKB-UniRule"/>
</dbReference>